<evidence type="ECO:0000256" key="1">
    <source>
        <dbReference type="ARBA" id="ARBA00022729"/>
    </source>
</evidence>
<protein>
    <submittedName>
        <fullName evidence="4">TRAP-type mannitol/chloroaromatic compound transport system, substrate-binding protein</fullName>
    </submittedName>
</protein>
<dbReference type="STRING" id="735517.SAMN05444272_3825"/>
<dbReference type="PANTHER" id="PTHR33376:SF5">
    <property type="entry name" value="EXTRACYTOPLASMIC SOLUTE RECEPTOR PROTEIN"/>
    <property type="match status" value="1"/>
</dbReference>
<dbReference type="AlphaFoldDB" id="A0A1M7NKU8"/>
<dbReference type="OrthoDB" id="9769667at2"/>
<organism evidence="4 5">
    <name type="scientific">Roseibium suaedae</name>
    <dbReference type="NCBI Taxonomy" id="735517"/>
    <lineage>
        <taxon>Bacteria</taxon>
        <taxon>Pseudomonadati</taxon>
        <taxon>Pseudomonadota</taxon>
        <taxon>Alphaproteobacteria</taxon>
        <taxon>Hyphomicrobiales</taxon>
        <taxon>Stappiaceae</taxon>
        <taxon>Roseibium</taxon>
    </lineage>
</organism>
<feature type="binding site" evidence="3">
    <location>
        <position position="220"/>
    </location>
    <ligand>
        <name>Na(+)</name>
        <dbReference type="ChEBI" id="CHEBI:29101"/>
    </ligand>
</feature>
<keyword evidence="3" id="KW-0479">Metal-binding</keyword>
<dbReference type="GO" id="GO:0031317">
    <property type="term" value="C:tripartite ATP-independent periplasmic transporter complex"/>
    <property type="evidence" value="ECO:0007669"/>
    <property type="project" value="InterPro"/>
</dbReference>
<dbReference type="PANTHER" id="PTHR33376">
    <property type="match status" value="1"/>
</dbReference>
<accession>A0A1M7NKU8</accession>
<dbReference type="GO" id="GO:0055085">
    <property type="term" value="P:transmembrane transport"/>
    <property type="evidence" value="ECO:0007669"/>
    <property type="project" value="InterPro"/>
</dbReference>
<keyword evidence="1" id="KW-0732">Signal</keyword>
<name>A0A1M7NKU8_9HYPH</name>
<keyword evidence="5" id="KW-1185">Reference proteome</keyword>
<dbReference type="PIRSF" id="PIRSF039026">
    <property type="entry name" value="SiaP"/>
    <property type="match status" value="1"/>
</dbReference>
<dbReference type="GO" id="GO:0046872">
    <property type="term" value="F:metal ion binding"/>
    <property type="evidence" value="ECO:0007669"/>
    <property type="project" value="UniProtKB-KW"/>
</dbReference>
<dbReference type="InterPro" id="IPR038404">
    <property type="entry name" value="TRAP_DctP_sf"/>
</dbReference>
<dbReference type="NCBIfam" id="NF037995">
    <property type="entry name" value="TRAP_S1"/>
    <property type="match status" value="1"/>
</dbReference>
<feature type="binding site" evidence="3">
    <location>
        <position position="219"/>
    </location>
    <ligand>
        <name>substrate</name>
    </ligand>
</feature>
<dbReference type="InterPro" id="IPR006311">
    <property type="entry name" value="TAT_signal"/>
</dbReference>
<evidence type="ECO:0000313" key="5">
    <source>
        <dbReference type="Proteomes" id="UP000186002"/>
    </source>
</evidence>
<feature type="binding site" evidence="3">
    <location>
        <position position="245"/>
    </location>
    <ligand>
        <name>substrate</name>
    </ligand>
</feature>
<dbReference type="Proteomes" id="UP000186002">
    <property type="component" value="Unassembled WGS sequence"/>
</dbReference>
<dbReference type="Gene3D" id="3.40.190.10">
    <property type="entry name" value="Periplasmic binding protein-like II"/>
    <property type="match status" value="1"/>
</dbReference>
<evidence type="ECO:0000256" key="3">
    <source>
        <dbReference type="PIRSR" id="PIRSR039026-2"/>
    </source>
</evidence>
<dbReference type="EMBL" id="FRBW01000005">
    <property type="protein sequence ID" value="SHN04529.1"/>
    <property type="molecule type" value="Genomic_DNA"/>
</dbReference>
<dbReference type="Gene3D" id="3.40.190.170">
    <property type="entry name" value="Bacterial extracellular solute-binding protein, family 7"/>
    <property type="match status" value="1"/>
</dbReference>
<evidence type="ECO:0000313" key="4">
    <source>
        <dbReference type="EMBL" id="SHN04529.1"/>
    </source>
</evidence>
<dbReference type="InterPro" id="IPR026289">
    <property type="entry name" value="SBP_TakP-like"/>
</dbReference>
<dbReference type="InterPro" id="IPR018389">
    <property type="entry name" value="DctP_fam"/>
</dbReference>
<dbReference type="Pfam" id="PF03480">
    <property type="entry name" value="DctP"/>
    <property type="match status" value="1"/>
</dbReference>
<evidence type="ECO:0000256" key="2">
    <source>
        <dbReference type="PIRSR" id="PIRSR039026-1"/>
    </source>
</evidence>
<feature type="binding site" evidence="2">
    <location>
        <position position="182"/>
    </location>
    <ligand>
        <name>substrate</name>
    </ligand>
</feature>
<gene>
    <name evidence="4" type="ORF">SAMN05444272_3825</name>
</gene>
<dbReference type="PROSITE" id="PS51318">
    <property type="entry name" value="TAT"/>
    <property type="match status" value="1"/>
</dbReference>
<sequence length="350" mass="37341">MTKINISRRSLLQLTAGGIAAVGASKLATPAIAQGSKVSWRIQSLWDGGTTPQKYEEMFVQKVAEKTGGAFELKLFSAGQIVPPAQSFDAVRGGAFQMMKTFDGYTAGKIPAHAFTSTIPFGYKNSQDYAAWFYELGGLEMARESYAPAGLHYIAPTIYDQEPIHSKVEIRTVAEFSGKKGRFTGLASTVMGAFGVAVTPLPTAEVYSALDKGLIDIADRGDLQANLDAGLAEVAQFIILPGVHQPTTATSYVANKAAFDALPDDFKKALADAAKEISDKYQANKTKTDASALAAFKEKGVTVIELDEGDVAASRLKAVEAWRSAAKSDALANKILDSQIEQMKKLGLLA</sequence>
<feature type="binding site" evidence="2">
    <location>
        <position position="162"/>
    </location>
    <ligand>
        <name>substrate</name>
    </ligand>
</feature>
<proteinExistence type="predicted"/>
<dbReference type="RefSeq" id="WP_073014959.1">
    <property type="nucleotide sequence ID" value="NZ_FRBW01000005.1"/>
</dbReference>
<reference evidence="4 5" key="1">
    <citation type="submission" date="2016-11" db="EMBL/GenBank/DDBJ databases">
        <authorList>
            <person name="Jaros S."/>
            <person name="Januszkiewicz K."/>
            <person name="Wedrychowicz H."/>
        </authorList>
    </citation>
    <scope>NUCLEOTIDE SEQUENCE [LARGE SCALE GENOMIC DNA]</scope>
    <source>
        <strain evidence="4 5">DSM 22153</strain>
    </source>
</reference>